<dbReference type="Proteomes" id="UP000799757">
    <property type="component" value="Unassembled WGS sequence"/>
</dbReference>
<evidence type="ECO:0000313" key="2">
    <source>
        <dbReference type="Proteomes" id="UP000799757"/>
    </source>
</evidence>
<gene>
    <name evidence="1" type="ORF">K505DRAFT_95171</name>
</gene>
<sequence>MCVCRYQSIHWIPKSLSESPFSAMSIGKNATSVSLPPPGGNNSLDALLASAQIGFDDPHTESMIAMGEYELFARKDVVCIPPRPHIVQFNFRREVALPSSGRRGVWMEGSALGLAISMHLLYSPTGVMATHHPASEEDRRGAMLCAMLLMYRVSLP</sequence>
<dbReference type="AlphaFoldDB" id="A0A6A6WZ76"/>
<evidence type="ECO:0000313" key="1">
    <source>
        <dbReference type="EMBL" id="KAF2789409.1"/>
    </source>
</evidence>
<reference evidence="1" key="1">
    <citation type="journal article" date="2020" name="Stud. Mycol.">
        <title>101 Dothideomycetes genomes: a test case for predicting lifestyles and emergence of pathogens.</title>
        <authorList>
            <person name="Haridas S."/>
            <person name="Albert R."/>
            <person name="Binder M."/>
            <person name="Bloem J."/>
            <person name="Labutti K."/>
            <person name="Salamov A."/>
            <person name="Andreopoulos B."/>
            <person name="Baker S."/>
            <person name="Barry K."/>
            <person name="Bills G."/>
            <person name="Bluhm B."/>
            <person name="Cannon C."/>
            <person name="Castanera R."/>
            <person name="Culley D."/>
            <person name="Daum C."/>
            <person name="Ezra D."/>
            <person name="Gonzalez J."/>
            <person name="Henrissat B."/>
            <person name="Kuo A."/>
            <person name="Liang C."/>
            <person name="Lipzen A."/>
            <person name="Lutzoni F."/>
            <person name="Magnuson J."/>
            <person name="Mondo S."/>
            <person name="Nolan M."/>
            <person name="Ohm R."/>
            <person name="Pangilinan J."/>
            <person name="Park H.-J."/>
            <person name="Ramirez L."/>
            <person name="Alfaro M."/>
            <person name="Sun H."/>
            <person name="Tritt A."/>
            <person name="Yoshinaga Y."/>
            <person name="Zwiers L.-H."/>
            <person name="Turgeon B."/>
            <person name="Goodwin S."/>
            <person name="Spatafora J."/>
            <person name="Crous P."/>
            <person name="Grigoriev I."/>
        </authorList>
    </citation>
    <scope>NUCLEOTIDE SEQUENCE</scope>
    <source>
        <strain evidence="1">CBS 109.77</strain>
    </source>
</reference>
<organism evidence="1 2">
    <name type="scientific">Melanomma pulvis-pyrius CBS 109.77</name>
    <dbReference type="NCBI Taxonomy" id="1314802"/>
    <lineage>
        <taxon>Eukaryota</taxon>
        <taxon>Fungi</taxon>
        <taxon>Dikarya</taxon>
        <taxon>Ascomycota</taxon>
        <taxon>Pezizomycotina</taxon>
        <taxon>Dothideomycetes</taxon>
        <taxon>Pleosporomycetidae</taxon>
        <taxon>Pleosporales</taxon>
        <taxon>Melanommataceae</taxon>
        <taxon>Melanomma</taxon>
    </lineage>
</organism>
<dbReference type="EMBL" id="MU002140">
    <property type="protein sequence ID" value="KAF2789409.1"/>
    <property type="molecule type" value="Genomic_DNA"/>
</dbReference>
<accession>A0A6A6WZ76</accession>
<proteinExistence type="predicted"/>
<name>A0A6A6WZ76_9PLEO</name>
<keyword evidence="2" id="KW-1185">Reference proteome</keyword>
<protein>
    <submittedName>
        <fullName evidence="1">Uncharacterized protein</fullName>
    </submittedName>
</protein>